<evidence type="ECO:0000256" key="1">
    <source>
        <dbReference type="SAM" id="SignalP"/>
    </source>
</evidence>
<keyword evidence="3" id="KW-1185">Reference proteome</keyword>
<comment type="caution">
    <text evidence="2">The sequence shown here is derived from an EMBL/GenBank/DDBJ whole genome shotgun (WGS) entry which is preliminary data.</text>
</comment>
<sequence length="449" mass="49130">MNRLAAVALIALALSPLPAVAQNAGDTAVLSHGTEIAIGPTENALIRGGDIVTRADVGKVVEFTGGHFSDSAARIEAKLADMQRQAYDKGIPWKDRRNIKLDLKSSELGDRAAQNAKRADWIGKAGNLLKAMDVTSTVAKTAGYLWEGDTTGAKTVIVDDVIKKTLEFGGGAVGTLGGPVGGIVGTTLATEFHDRNIKPGLERVEADERQREYDERYRSTPWMQKIEVLGTDGRMRVLAEDQYVDRTTGLVQVRSPAEQAAHVAELRKVWQDRKALESLDERLRLGEIDHAHYERMIRDYAAREPYRQWNPDEAEARLEAADRMREEAERMAVEQDQETGFRAQRVTASFLVEESYGSTQANFEFWNVGAREPGREGVTVSFVLITAVTGEVERHTATGTFTGGPDGVMYLDVPDEGLVTCYLSMGRTLTCEGVTATVANPSAFDGWPG</sequence>
<dbReference type="OrthoDB" id="7856753at2"/>
<accession>A0A4R2K9G8</accession>
<organism evidence="2 3">
    <name type="scientific">Rhodovulum euryhalinum</name>
    <dbReference type="NCBI Taxonomy" id="35805"/>
    <lineage>
        <taxon>Bacteria</taxon>
        <taxon>Pseudomonadati</taxon>
        <taxon>Pseudomonadota</taxon>
        <taxon>Alphaproteobacteria</taxon>
        <taxon>Rhodobacterales</taxon>
        <taxon>Paracoccaceae</taxon>
        <taxon>Rhodovulum</taxon>
    </lineage>
</organism>
<keyword evidence="1" id="KW-0732">Signal</keyword>
<evidence type="ECO:0000313" key="2">
    <source>
        <dbReference type="EMBL" id="TCO69374.1"/>
    </source>
</evidence>
<feature type="chain" id="PRO_5020422960" description="Secreted protein" evidence="1">
    <location>
        <begin position="22"/>
        <end position="449"/>
    </location>
</feature>
<evidence type="ECO:0000313" key="3">
    <source>
        <dbReference type="Proteomes" id="UP000295142"/>
    </source>
</evidence>
<reference evidence="2 3" key="1">
    <citation type="submission" date="2019-03" db="EMBL/GenBank/DDBJ databases">
        <title>Genomic Encyclopedia of Type Strains, Phase IV (KMG-IV): sequencing the most valuable type-strain genomes for metagenomic binning, comparative biology and taxonomic classification.</title>
        <authorList>
            <person name="Goeker M."/>
        </authorList>
    </citation>
    <scope>NUCLEOTIDE SEQUENCE [LARGE SCALE GENOMIC DNA]</scope>
    <source>
        <strain evidence="2 3">DSM 4868</strain>
    </source>
</reference>
<evidence type="ECO:0008006" key="4">
    <source>
        <dbReference type="Google" id="ProtNLM"/>
    </source>
</evidence>
<proteinExistence type="predicted"/>
<protein>
    <recommendedName>
        <fullName evidence="4">Secreted protein</fullName>
    </recommendedName>
</protein>
<name>A0A4R2K9G8_9RHOB</name>
<dbReference type="EMBL" id="SLWW01000015">
    <property type="protein sequence ID" value="TCO69374.1"/>
    <property type="molecule type" value="Genomic_DNA"/>
</dbReference>
<gene>
    <name evidence="2" type="ORF">EV655_1152</name>
</gene>
<dbReference type="Proteomes" id="UP000295142">
    <property type="component" value="Unassembled WGS sequence"/>
</dbReference>
<feature type="signal peptide" evidence="1">
    <location>
        <begin position="1"/>
        <end position="21"/>
    </location>
</feature>
<dbReference type="RefSeq" id="WP_132546309.1">
    <property type="nucleotide sequence ID" value="NZ_SLWW01000015.1"/>
</dbReference>
<dbReference type="AlphaFoldDB" id="A0A4R2K9G8"/>